<organism evidence="7 8">
    <name type="scientific">Clonorchis sinensis</name>
    <name type="common">Chinese liver fluke</name>
    <dbReference type="NCBI Taxonomy" id="79923"/>
    <lineage>
        <taxon>Eukaryota</taxon>
        <taxon>Metazoa</taxon>
        <taxon>Spiralia</taxon>
        <taxon>Lophotrochozoa</taxon>
        <taxon>Platyhelminthes</taxon>
        <taxon>Trematoda</taxon>
        <taxon>Digenea</taxon>
        <taxon>Opisthorchiida</taxon>
        <taxon>Opisthorchiata</taxon>
        <taxon>Opisthorchiidae</taxon>
        <taxon>Clonorchis</taxon>
    </lineage>
</organism>
<reference key="2">
    <citation type="submission" date="2011-10" db="EMBL/GenBank/DDBJ databases">
        <title>The genome and transcriptome sequence of Clonorchis sinensis provide insights into the carcinogenic liver fluke.</title>
        <authorList>
            <person name="Wang X."/>
            <person name="Huang Y."/>
            <person name="Chen W."/>
            <person name="Liu H."/>
            <person name="Guo L."/>
            <person name="Chen Y."/>
            <person name="Luo F."/>
            <person name="Zhou W."/>
            <person name="Sun J."/>
            <person name="Mao Q."/>
            <person name="Liang P."/>
            <person name="Zhou C."/>
            <person name="Tian Y."/>
            <person name="Men J."/>
            <person name="Lv X."/>
            <person name="Huang L."/>
            <person name="Zhou J."/>
            <person name="Hu Y."/>
            <person name="Li R."/>
            <person name="Zhang F."/>
            <person name="Lei H."/>
            <person name="Li X."/>
            <person name="Hu X."/>
            <person name="Liang C."/>
            <person name="Xu J."/>
            <person name="Wu Z."/>
            <person name="Yu X."/>
        </authorList>
    </citation>
    <scope>NUCLEOTIDE SEQUENCE</scope>
    <source>
        <strain>Henan</strain>
    </source>
</reference>
<keyword evidence="4 5" id="KW-0472">Membrane</keyword>
<dbReference type="InterPro" id="IPR051337">
    <property type="entry name" value="OPA_Antiporter"/>
</dbReference>
<keyword evidence="8" id="KW-1185">Reference proteome</keyword>
<dbReference type="Proteomes" id="UP000008909">
    <property type="component" value="Unassembled WGS sequence"/>
</dbReference>
<dbReference type="GO" id="GO:0035435">
    <property type="term" value="P:phosphate ion transmembrane transport"/>
    <property type="evidence" value="ECO:0007669"/>
    <property type="project" value="TreeGrafter"/>
</dbReference>
<evidence type="ECO:0000313" key="8">
    <source>
        <dbReference type="Proteomes" id="UP000008909"/>
    </source>
</evidence>
<dbReference type="GO" id="GO:0012505">
    <property type="term" value="C:endomembrane system"/>
    <property type="evidence" value="ECO:0007669"/>
    <property type="project" value="UniProtKB-SubCell"/>
</dbReference>
<dbReference type="EMBL" id="DF143886">
    <property type="protein sequence ID" value="GAA54353.1"/>
    <property type="molecule type" value="Genomic_DNA"/>
</dbReference>
<evidence type="ECO:0000256" key="2">
    <source>
        <dbReference type="ARBA" id="ARBA00022692"/>
    </source>
</evidence>
<gene>
    <name evidence="7" type="ORF">CLF_102493</name>
</gene>
<comment type="subcellular location">
    <subcellularLocation>
        <location evidence="1">Endomembrane system</location>
        <topology evidence="1">Multi-pass membrane protein</topology>
    </subcellularLocation>
</comment>
<feature type="non-terminal residue" evidence="7">
    <location>
        <position position="129"/>
    </location>
</feature>
<dbReference type="Gene3D" id="1.20.1250.20">
    <property type="entry name" value="MFS general substrate transporter like domains"/>
    <property type="match status" value="1"/>
</dbReference>
<feature type="domain" description="Major facilitator superfamily (MFS) profile" evidence="6">
    <location>
        <begin position="9"/>
        <end position="129"/>
    </location>
</feature>
<evidence type="ECO:0000256" key="5">
    <source>
        <dbReference type="SAM" id="Phobius"/>
    </source>
</evidence>
<accession>G7YN22</accession>
<dbReference type="SUPFAM" id="SSF103473">
    <property type="entry name" value="MFS general substrate transporter"/>
    <property type="match status" value="1"/>
</dbReference>
<protein>
    <submittedName>
        <fullName evidence="7">Protein transport protein SEC13</fullName>
    </submittedName>
</protein>
<evidence type="ECO:0000313" key="7">
    <source>
        <dbReference type="EMBL" id="GAA54353.1"/>
    </source>
</evidence>
<evidence type="ECO:0000256" key="3">
    <source>
        <dbReference type="ARBA" id="ARBA00022989"/>
    </source>
</evidence>
<feature type="transmembrane region" description="Helical" evidence="5">
    <location>
        <begin position="80"/>
        <end position="99"/>
    </location>
</feature>
<proteinExistence type="predicted"/>
<reference evidence="7" key="1">
    <citation type="journal article" date="2011" name="Genome Biol.">
        <title>The draft genome of the carcinogenic human liver fluke Clonorchis sinensis.</title>
        <authorList>
            <person name="Wang X."/>
            <person name="Chen W."/>
            <person name="Huang Y."/>
            <person name="Sun J."/>
            <person name="Men J."/>
            <person name="Liu H."/>
            <person name="Luo F."/>
            <person name="Guo L."/>
            <person name="Lv X."/>
            <person name="Deng C."/>
            <person name="Zhou C."/>
            <person name="Fan Y."/>
            <person name="Li X."/>
            <person name="Huang L."/>
            <person name="Hu Y."/>
            <person name="Liang C."/>
            <person name="Hu X."/>
            <person name="Xu J."/>
            <person name="Yu X."/>
        </authorList>
    </citation>
    <scope>NUCLEOTIDE SEQUENCE [LARGE SCALE GENOMIC DNA]</scope>
    <source>
        <strain evidence="7">Henan</strain>
    </source>
</reference>
<evidence type="ECO:0000259" key="6">
    <source>
        <dbReference type="PROSITE" id="PS50850"/>
    </source>
</evidence>
<name>G7YN22_CLOSI</name>
<keyword evidence="3 5" id="KW-1133">Transmembrane helix</keyword>
<dbReference type="GO" id="GO:0061513">
    <property type="term" value="F:glucose 6-phosphate:phosphate antiporter activity"/>
    <property type="evidence" value="ECO:0007669"/>
    <property type="project" value="TreeGrafter"/>
</dbReference>
<dbReference type="InterPro" id="IPR036259">
    <property type="entry name" value="MFS_trans_sf"/>
</dbReference>
<evidence type="ECO:0000256" key="4">
    <source>
        <dbReference type="ARBA" id="ARBA00023136"/>
    </source>
</evidence>
<dbReference type="InterPro" id="IPR020846">
    <property type="entry name" value="MFS_dom"/>
</dbReference>
<dbReference type="PROSITE" id="PS50850">
    <property type="entry name" value="MFS"/>
    <property type="match status" value="1"/>
</dbReference>
<evidence type="ECO:0000256" key="1">
    <source>
        <dbReference type="ARBA" id="ARBA00004127"/>
    </source>
</evidence>
<sequence length="129" mass="14231">MSTSDVTERPLSLLLLLFIGYTSLSFARRALQDVFTAELTIPGNRLDATQLGVILSSQTLGYTITKLFSGIFMDQLNPSAVFVFTLWSTAGSLFFMAISSNRYCWFVMYTINGLALGVGWPAVAKILRT</sequence>
<dbReference type="PANTHER" id="PTHR43826">
    <property type="entry name" value="GLUCOSE-6-PHOSPHATE EXCHANGER SLC37A4"/>
    <property type="match status" value="1"/>
</dbReference>
<dbReference type="GO" id="GO:0016020">
    <property type="term" value="C:membrane"/>
    <property type="evidence" value="ECO:0007669"/>
    <property type="project" value="UniProtKB-ARBA"/>
</dbReference>
<dbReference type="AlphaFoldDB" id="G7YN22"/>
<keyword evidence="2 5" id="KW-0812">Transmembrane</keyword>
<dbReference type="PANTHER" id="PTHR43826:SF3">
    <property type="entry name" value="GLUCOSE-6-PHOSPHATE EXCHANGER SLC37A4"/>
    <property type="match status" value="1"/>
</dbReference>
<feature type="transmembrane region" description="Helical" evidence="5">
    <location>
        <begin position="105"/>
        <end position="127"/>
    </location>
</feature>